<reference evidence="2" key="1">
    <citation type="submission" date="2019-08" db="EMBL/GenBank/DDBJ databases">
        <authorList>
            <person name="Kucharzyk K."/>
            <person name="Murdoch R.W."/>
            <person name="Higgins S."/>
            <person name="Loffler F."/>
        </authorList>
    </citation>
    <scope>NUCLEOTIDE SEQUENCE</scope>
</reference>
<evidence type="ECO:0000313" key="2">
    <source>
        <dbReference type="EMBL" id="MPL97448.1"/>
    </source>
</evidence>
<proteinExistence type="predicted"/>
<dbReference type="CDD" id="cd10931">
    <property type="entry name" value="CE4_u7"/>
    <property type="match status" value="1"/>
</dbReference>
<feature type="domain" description="DUF7033" evidence="1">
    <location>
        <begin position="111"/>
        <end position="201"/>
    </location>
</feature>
<dbReference type="GO" id="GO:0005975">
    <property type="term" value="P:carbohydrate metabolic process"/>
    <property type="evidence" value="ECO:0007669"/>
    <property type="project" value="InterPro"/>
</dbReference>
<dbReference type="Pfam" id="PF23019">
    <property type="entry name" value="DUF7033"/>
    <property type="match status" value="1"/>
</dbReference>
<accession>A0A644W1J7</accession>
<gene>
    <name evidence="2" type="ORF">SDC9_43639</name>
</gene>
<organism evidence="2">
    <name type="scientific">bioreactor metagenome</name>
    <dbReference type="NCBI Taxonomy" id="1076179"/>
    <lineage>
        <taxon>unclassified sequences</taxon>
        <taxon>metagenomes</taxon>
        <taxon>ecological metagenomes</taxon>
    </lineage>
</organism>
<name>A0A644W1J7_9ZZZZ</name>
<protein>
    <recommendedName>
        <fullName evidence="1">DUF7033 domain-containing protein</fullName>
    </recommendedName>
</protein>
<dbReference type="SUPFAM" id="SSF88713">
    <property type="entry name" value="Glycoside hydrolase/deacetylase"/>
    <property type="match status" value="1"/>
</dbReference>
<dbReference type="EMBL" id="VSSQ01000556">
    <property type="protein sequence ID" value="MPL97448.1"/>
    <property type="molecule type" value="Genomic_DNA"/>
</dbReference>
<sequence>MIYIKTCLELYEKQTLYSLESLLRTIGFDYKIYRNEELNENDILITYGKESFKKEIYSQIIIKNYQKLFKVGYKTKDSLPKKVCKTKELVSFFSDDIDYNYDVIDNLILVNFDIVSDTFFLLSRYEEYVIGNNLENHNRFSIEDSILFKESLLDRPIVNEYSIFLKKLILKLNPKINILDKFFEKGKIFISHDIDSISKYNDKFYRKLASSIIREKNIKKSLSLIGGNFKYILNPKNDPYWKFEYFLELEKKYGFRASYYFMSGGETTKDNNYSIKNKKLKRIFNELKEYKNEIGIHGSYNSYNNENVLKHEIDKLENEVNMKIYGIRQHFLRFNIKETWRIHKELGLKYDSTVGYAENIGFRCGTCSQFKIYDLNEEQELDYWEIPLIIMDTTLNSDSYMGMDIDLAIEKCKEIYDIVKKYNGVFALLWHNSSLDSNSNWCGWEKVYEEILKYAYLENSIGLSGIDIVNLVEKYY</sequence>
<evidence type="ECO:0000259" key="1">
    <source>
        <dbReference type="Pfam" id="PF23019"/>
    </source>
</evidence>
<dbReference type="InterPro" id="IPR011330">
    <property type="entry name" value="Glyco_hydro/deAcase_b/a-brl"/>
</dbReference>
<dbReference type="Gene3D" id="3.20.20.370">
    <property type="entry name" value="Glycoside hydrolase/deacetylase"/>
    <property type="match status" value="1"/>
</dbReference>
<comment type="caution">
    <text evidence="2">The sequence shown here is derived from an EMBL/GenBank/DDBJ whole genome shotgun (WGS) entry which is preliminary data.</text>
</comment>
<dbReference type="AlphaFoldDB" id="A0A644W1J7"/>
<dbReference type="InterPro" id="IPR054297">
    <property type="entry name" value="DUF7033"/>
</dbReference>